<name>A0A7W4W1M7_9ACTN</name>
<evidence type="ECO:0000313" key="4">
    <source>
        <dbReference type="Proteomes" id="UP000589626"/>
    </source>
</evidence>
<feature type="region of interest" description="Disordered" evidence="1">
    <location>
        <begin position="1"/>
        <end position="25"/>
    </location>
</feature>
<dbReference type="EMBL" id="JACHWR010000021">
    <property type="protein sequence ID" value="MBB3045745.1"/>
    <property type="molecule type" value="Genomic_DNA"/>
</dbReference>
<keyword evidence="4" id="KW-1185">Reference proteome</keyword>
<dbReference type="EMBL" id="JACHWR010000015">
    <property type="protein sequence ID" value="MBB3045646.1"/>
    <property type="molecule type" value="Genomic_DNA"/>
</dbReference>
<accession>A0A7W4W1M7</accession>
<evidence type="ECO:0000313" key="2">
    <source>
        <dbReference type="EMBL" id="MBB3045646.1"/>
    </source>
</evidence>
<comment type="caution">
    <text evidence="3">The sequence shown here is derived from an EMBL/GenBank/DDBJ whole genome shotgun (WGS) entry which is preliminary data.</text>
</comment>
<protein>
    <submittedName>
        <fullName evidence="3">Uncharacterized protein</fullName>
    </submittedName>
</protein>
<evidence type="ECO:0000313" key="3">
    <source>
        <dbReference type="EMBL" id="MBB3045745.1"/>
    </source>
</evidence>
<reference evidence="3 4" key="1">
    <citation type="submission" date="2020-08" db="EMBL/GenBank/DDBJ databases">
        <title>Sequencing the genomes of 1000 actinobacteria strains.</title>
        <authorList>
            <person name="Klenk H.-P."/>
        </authorList>
    </citation>
    <scope>NUCLEOTIDE SEQUENCE [LARGE SCALE GENOMIC DNA]</scope>
    <source>
        <strain evidence="3 4">DSM 105498</strain>
    </source>
</reference>
<sequence length="124" mass="13678">MSDDDATLRALEARATPGPWTPAGDKIRATATDALIPDNILVAYAGAHWQRLGFKTYPRGGDVPEHAPDVEFMAAARTALPDRMDRLDRIRDLHARWGEQAPEDADGYLDLWETLGRLLDGEPA</sequence>
<dbReference type="RefSeq" id="WP_183595611.1">
    <property type="nucleotide sequence ID" value="NZ_JACHWR010000015.1"/>
</dbReference>
<organism evidence="3 4">
    <name type="scientific">Nocardioides soli</name>
    <dbReference type="NCBI Taxonomy" id="1036020"/>
    <lineage>
        <taxon>Bacteria</taxon>
        <taxon>Bacillati</taxon>
        <taxon>Actinomycetota</taxon>
        <taxon>Actinomycetes</taxon>
        <taxon>Propionibacteriales</taxon>
        <taxon>Nocardioidaceae</taxon>
        <taxon>Nocardioides</taxon>
    </lineage>
</organism>
<dbReference type="Proteomes" id="UP000589626">
    <property type="component" value="Unassembled WGS sequence"/>
</dbReference>
<evidence type="ECO:0000256" key="1">
    <source>
        <dbReference type="SAM" id="MobiDB-lite"/>
    </source>
</evidence>
<proteinExistence type="predicted"/>
<gene>
    <name evidence="2" type="ORF">FHU40_005506</name>
    <name evidence="3" type="ORF">FHU40_005605</name>
</gene>
<dbReference type="AlphaFoldDB" id="A0A7W4W1M7"/>